<dbReference type="PANTHER" id="PTHR30576:SF0">
    <property type="entry name" value="UNDECAPRENYL-PHOSPHATE N-ACETYLGALACTOSAMINYL 1-PHOSPHATE TRANSFERASE-RELATED"/>
    <property type="match status" value="1"/>
</dbReference>
<evidence type="ECO:0000313" key="10">
    <source>
        <dbReference type="Proteomes" id="UP000178117"/>
    </source>
</evidence>
<feature type="transmembrane region" description="Helical" evidence="7">
    <location>
        <begin position="50"/>
        <end position="73"/>
    </location>
</feature>
<comment type="similarity">
    <text evidence="2">Belongs to the bacterial sugar transferase family.</text>
</comment>
<dbReference type="Gene3D" id="3.40.50.720">
    <property type="entry name" value="NAD(P)-binding Rossmann-like Domain"/>
    <property type="match status" value="1"/>
</dbReference>
<keyword evidence="4 7" id="KW-0812">Transmembrane</keyword>
<keyword evidence="3" id="KW-0808">Transferase</keyword>
<sequence length="464" mass="53180">MKKADLFFNVIRVPVDFAMLFLTGLATYLFRTKILSAFRPVQFEFNLPLFYYLWLVSIVGLVFIGLYAISGLYSMKVRIGKAEEFFKILIASSAGVMLVIMYIFVRQELFNSRFLILGAWLLAILFVCIGRLLVRYFQHVAVGRYHFGVQRVLLIGEDALADSLKADIARMPASGYRIVDHWQRTHVERLSEMKYVIDEVLLVSPNYSGNHVNELIEFCHEHHIVFKFVPNLYESLTRHMDVDQFSHVPVIELKRTPLDGWGKVFKRTIDIVGASFGLVVFSPLFLAVAVAIKLDTPGPVFARLKRVSRNKQFILYKFRGMIAYDPDGGAESLKASLRELNERKDGPLFKIKNDPRVTRVGRVIRKYRIDELAQLINIFKGDMSLVGPRPHQPDEIAQYEKHHKKVLAIKAGATGLAQVSGSSDLPFDDEVKMDSYYIEHWSMGMDLKIIFKTMFKMLHDRSAA</sequence>
<comment type="caution">
    <text evidence="9">The sequence shown here is derived from an EMBL/GenBank/DDBJ whole genome shotgun (WGS) entry which is preliminary data.</text>
</comment>
<evidence type="ECO:0000256" key="6">
    <source>
        <dbReference type="ARBA" id="ARBA00023136"/>
    </source>
</evidence>
<dbReference type="GO" id="GO:0016780">
    <property type="term" value="F:phosphotransferase activity, for other substituted phosphate groups"/>
    <property type="evidence" value="ECO:0007669"/>
    <property type="project" value="TreeGrafter"/>
</dbReference>
<dbReference type="STRING" id="1802685.A3C88_00665"/>
<feature type="transmembrane region" description="Helical" evidence="7">
    <location>
        <begin position="7"/>
        <end position="30"/>
    </location>
</feature>
<evidence type="ECO:0000256" key="2">
    <source>
        <dbReference type="ARBA" id="ARBA00006464"/>
    </source>
</evidence>
<accession>A0A1F8FXD5</accession>
<proteinExistence type="inferred from homology"/>
<dbReference type="EMBL" id="MGJZ01000015">
    <property type="protein sequence ID" value="OGN17228.1"/>
    <property type="molecule type" value="Genomic_DNA"/>
</dbReference>
<dbReference type="AlphaFoldDB" id="A0A1F8FXD5"/>
<dbReference type="GO" id="GO:0016020">
    <property type="term" value="C:membrane"/>
    <property type="evidence" value="ECO:0007669"/>
    <property type="project" value="UniProtKB-SubCell"/>
</dbReference>
<evidence type="ECO:0000256" key="7">
    <source>
        <dbReference type="SAM" id="Phobius"/>
    </source>
</evidence>
<dbReference type="Proteomes" id="UP000178117">
    <property type="component" value="Unassembled WGS sequence"/>
</dbReference>
<evidence type="ECO:0000256" key="5">
    <source>
        <dbReference type="ARBA" id="ARBA00022989"/>
    </source>
</evidence>
<dbReference type="PANTHER" id="PTHR30576">
    <property type="entry name" value="COLANIC BIOSYNTHESIS UDP-GLUCOSE LIPID CARRIER TRANSFERASE"/>
    <property type="match status" value="1"/>
</dbReference>
<evidence type="ECO:0000259" key="8">
    <source>
        <dbReference type="Pfam" id="PF02397"/>
    </source>
</evidence>
<evidence type="ECO:0000313" key="9">
    <source>
        <dbReference type="EMBL" id="OGN17228.1"/>
    </source>
</evidence>
<keyword evidence="6 7" id="KW-0472">Membrane</keyword>
<comment type="subcellular location">
    <subcellularLocation>
        <location evidence="1">Membrane</location>
        <topology evidence="1">Multi-pass membrane protein</topology>
    </subcellularLocation>
</comment>
<keyword evidence="5 7" id="KW-1133">Transmembrane helix</keyword>
<dbReference type="InterPro" id="IPR017475">
    <property type="entry name" value="EPS_sugar_tfrase"/>
</dbReference>
<dbReference type="Pfam" id="PF02397">
    <property type="entry name" value="Bac_transf"/>
    <property type="match status" value="1"/>
</dbReference>
<evidence type="ECO:0000256" key="4">
    <source>
        <dbReference type="ARBA" id="ARBA00022692"/>
    </source>
</evidence>
<evidence type="ECO:0000256" key="3">
    <source>
        <dbReference type="ARBA" id="ARBA00022679"/>
    </source>
</evidence>
<feature type="transmembrane region" description="Helical" evidence="7">
    <location>
        <begin position="117"/>
        <end position="134"/>
    </location>
</feature>
<feature type="domain" description="Bacterial sugar transferase" evidence="8">
    <location>
        <begin position="266"/>
        <end position="458"/>
    </location>
</feature>
<feature type="transmembrane region" description="Helical" evidence="7">
    <location>
        <begin position="85"/>
        <end position="105"/>
    </location>
</feature>
<dbReference type="NCBIfam" id="TIGR03025">
    <property type="entry name" value="EPS_sugtrans"/>
    <property type="match status" value="1"/>
</dbReference>
<gene>
    <name evidence="9" type="ORF">A3C88_00665</name>
</gene>
<evidence type="ECO:0000256" key="1">
    <source>
        <dbReference type="ARBA" id="ARBA00004141"/>
    </source>
</evidence>
<reference evidence="9 10" key="1">
    <citation type="journal article" date="2016" name="Nat. Commun.">
        <title>Thousands of microbial genomes shed light on interconnected biogeochemical processes in an aquifer system.</title>
        <authorList>
            <person name="Anantharaman K."/>
            <person name="Brown C.T."/>
            <person name="Hug L.A."/>
            <person name="Sharon I."/>
            <person name="Castelle C.J."/>
            <person name="Probst A.J."/>
            <person name="Thomas B.C."/>
            <person name="Singh A."/>
            <person name="Wilkins M.J."/>
            <person name="Karaoz U."/>
            <person name="Brodie E.L."/>
            <person name="Williams K.H."/>
            <person name="Hubbard S.S."/>
            <person name="Banfield J.F."/>
        </authorList>
    </citation>
    <scope>NUCLEOTIDE SEQUENCE [LARGE SCALE GENOMIC DNA]</scope>
</reference>
<name>A0A1F8FXD5_9BACT</name>
<feature type="transmembrane region" description="Helical" evidence="7">
    <location>
        <begin position="271"/>
        <end position="292"/>
    </location>
</feature>
<dbReference type="InterPro" id="IPR003362">
    <property type="entry name" value="Bact_transf"/>
</dbReference>
<protein>
    <recommendedName>
        <fullName evidence="8">Bacterial sugar transferase domain-containing protein</fullName>
    </recommendedName>
</protein>
<organism evidence="9 10">
    <name type="scientific">Candidatus Yanofskybacteria bacterium RIFCSPHIGHO2_02_FULL_50_12</name>
    <dbReference type="NCBI Taxonomy" id="1802685"/>
    <lineage>
        <taxon>Bacteria</taxon>
        <taxon>Candidatus Yanofskyibacteriota</taxon>
    </lineage>
</organism>